<keyword evidence="3" id="KW-1185">Reference proteome</keyword>
<feature type="coiled-coil region" evidence="1">
    <location>
        <begin position="253"/>
        <end position="333"/>
    </location>
</feature>
<keyword evidence="1" id="KW-0175">Coiled coil</keyword>
<dbReference type="STRING" id="28377.ENSACAP00000000269"/>
<gene>
    <name evidence="2" type="primary">ccdc183</name>
</gene>
<reference evidence="2" key="1">
    <citation type="submission" date="2009-12" db="EMBL/GenBank/DDBJ databases">
        <title>The Genome Sequence of Anolis carolinensis (Green Anole Lizard).</title>
        <authorList>
            <consortium name="The Genome Sequencing Platform"/>
            <person name="Di Palma F."/>
            <person name="Alfoldi J."/>
            <person name="Heiman D."/>
            <person name="Young S."/>
            <person name="Grabherr M."/>
            <person name="Johnson J."/>
            <person name="Lander E.S."/>
            <person name="Lindblad-Toh K."/>
        </authorList>
    </citation>
    <scope>NUCLEOTIDE SEQUENCE [LARGE SCALE GENOMIC DNA]</scope>
    <source>
        <strain evidence="2">JBL SC #1</strain>
    </source>
</reference>
<dbReference type="AlphaFoldDB" id="H9G3I8"/>
<proteinExistence type="predicted"/>
<dbReference type="GeneTree" id="ENSGT00960000187204"/>
<dbReference type="PANTHER" id="PTHR47115:SF1">
    <property type="entry name" value="COILED-COIL DOMAIN-CONTAINING PROTEIN 183"/>
    <property type="match status" value="1"/>
</dbReference>
<dbReference type="CTD" id="84960"/>
<organism evidence="2 3">
    <name type="scientific">Anolis carolinensis</name>
    <name type="common">Green anole</name>
    <name type="synonym">American chameleon</name>
    <dbReference type="NCBI Taxonomy" id="28377"/>
    <lineage>
        <taxon>Eukaryota</taxon>
        <taxon>Metazoa</taxon>
        <taxon>Chordata</taxon>
        <taxon>Craniata</taxon>
        <taxon>Vertebrata</taxon>
        <taxon>Euteleostomi</taxon>
        <taxon>Lepidosauria</taxon>
        <taxon>Squamata</taxon>
        <taxon>Bifurcata</taxon>
        <taxon>Unidentata</taxon>
        <taxon>Episquamata</taxon>
        <taxon>Toxicofera</taxon>
        <taxon>Iguania</taxon>
        <taxon>Dactyloidae</taxon>
        <taxon>Anolis</taxon>
    </lineage>
</organism>
<reference evidence="2" key="2">
    <citation type="submission" date="2025-08" db="UniProtKB">
        <authorList>
            <consortium name="Ensembl"/>
        </authorList>
    </citation>
    <scope>IDENTIFICATION</scope>
</reference>
<sequence length="472" mass="55197">MNFLPQKTWTGMPELHQVMKHDREILSSHVFDQRNAENLLLYEVAQRERYLEALQLRLQHLLDLETPDPRAQVQMQLIRGLENNIEKMRVKIMTAEKTYSLYLKMVIVLREEVSYLPLILDDLEHRVADYPEKLRGMCISNSDEVEAMERAKEDMAAARSARAAGRKFREALLSLQKKQLERIHTKEAGDRHRRLARRDINMDFSMAGREPTKGQKLEASKAQVEFQGLVLSEVEKIKSAVKCSLLWDIAGRFKAQKKSEENLQQQIEESEKQSRGLEEQLKALELEQAGLKFHQNPQLLSSKKLENDLKRSLAEEEERLEQVRNLASKNQELLLHFGNGIDNLFVRLCGIHVPDQADFQEETGDILDKLQFCETKLLYLVETLAKRSAYDFSQEESNETFVEVRDFLENSIREERRNLRISYEEDEDDYREPFNMDHSFVPSREDIKKQGLKLIEDKTKVPKKKQRGVSKK</sequence>
<protein>
    <recommendedName>
        <fullName evidence="4">Coiled-coil domain containing 183</fullName>
    </recommendedName>
</protein>
<dbReference type="InParanoid" id="H9G3I8"/>
<accession>H9G3I8</accession>
<dbReference type="GeneID" id="103281936"/>
<dbReference type="InterPro" id="IPR043247">
    <property type="entry name" value="CCDC183"/>
</dbReference>
<dbReference type="Proteomes" id="UP000001646">
    <property type="component" value="Unplaced"/>
</dbReference>
<evidence type="ECO:0008006" key="4">
    <source>
        <dbReference type="Google" id="ProtNLM"/>
    </source>
</evidence>
<dbReference type="PANTHER" id="PTHR47115">
    <property type="entry name" value="COILED-COIL DOMAIN-CONTAINING PROTEIN 183"/>
    <property type="match status" value="1"/>
</dbReference>
<dbReference type="eggNOG" id="ENOG502QTFP">
    <property type="taxonomic scope" value="Eukaryota"/>
</dbReference>
<dbReference type="HOGENOM" id="CLU_575639_0_0_1"/>
<evidence type="ECO:0000313" key="2">
    <source>
        <dbReference type="Ensembl" id="ENSACAP00000000269.3"/>
    </source>
</evidence>
<dbReference type="OrthoDB" id="10255247at2759"/>
<name>H9G3I8_ANOCA</name>
<evidence type="ECO:0000256" key="1">
    <source>
        <dbReference type="SAM" id="Coils"/>
    </source>
</evidence>
<evidence type="ECO:0000313" key="3">
    <source>
        <dbReference type="Proteomes" id="UP000001646"/>
    </source>
</evidence>
<dbReference type="Ensembl" id="ENSACAT00000000276.3">
    <property type="protein sequence ID" value="ENSACAP00000000269.3"/>
    <property type="gene ID" value="ENSACAG00000000276.3"/>
</dbReference>
<reference evidence="2" key="3">
    <citation type="submission" date="2025-09" db="UniProtKB">
        <authorList>
            <consortium name="Ensembl"/>
        </authorList>
    </citation>
    <scope>IDENTIFICATION</scope>
</reference>
<dbReference type="Bgee" id="ENSACAG00000000276">
    <property type="expression patterns" value="Expressed in testis and 7 other cell types or tissues"/>
</dbReference>